<dbReference type="PANTHER" id="PTHR11527">
    <property type="entry name" value="HEAT-SHOCK PROTEIN 20 FAMILY MEMBER"/>
    <property type="match status" value="1"/>
</dbReference>
<comment type="similarity">
    <text evidence="1 2">Belongs to the small heat shock protein (HSP20) family.</text>
</comment>
<dbReference type="SUPFAM" id="SSF49764">
    <property type="entry name" value="HSP20-like chaperones"/>
    <property type="match status" value="1"/>
</dbReference>
<dbReference type="PROSITE" id="PS01031">
    <property type="entry name" value="SHSP"/>
    <property type="match status" value="1"/>
</dbReference>
<dbReference type="InterPro" id="IPR002068">
    <property type="entry name" value="A-crystallin/Hsp20_dom"/>
</dbReference>
<dbReference type="RefSeq" id="WP_268849680.1">
    <property type="nucleotide sequence ID" value="NZ_CP114006.1"/>
</dbReference>
<dbReference type="Gene3D" id="2.60.40.790">
    <property type="match status" value="1"/>
</dbReference>
<keyword evidence="5" id="KW-1185">Reference proteome</keyword>
<sequence>MSVVELINRNQDLLENLFEDFKNDSFFSTSNFLMKSDIKEYNDHYVLITEIPGFKKEEIKISLENGYLILEAFPLKKEETKKDFNYLKKERITGIIRRSFNLGENFNIKDIQGHLENGLLILKINKKIEETKPKEYLELK</sequence>
<proteinExistence type="inferred from homology"/>
<evidence type="ECO:0000259" key="3">
    <source>
        <dbReference type="PROSITE" id="PS01031"/>
    </source>
</evidence>
<accession>A0ABY7BS63</accession>
<evidence type="ECO:0000313" key="5">
    <source>
        <dbReference type="Proteomes" id="UP001164727"/>
    </source>
</evidence>
<evidence type="ECO:0000313" key="4">
    <source>
        <dbReference type="EMBL" id="WAN63478.1"/>
    </source>
</evidence>
<evidence type="ECO:0000256" key="2">
    <source>
        <dbReference type="RuleBase" id="RU003616"/>
    </source>
</evidence>
<feature type="domain" description="SHSP" evidence="3">
    <location>
        <begin position="27"/>
        <end position="140"/>
    </location>
</feature>
<dbReference type="Pfam" id="PF00011">
    <property type="entry name" value="HSP20"/>
    <property type="match status" value="1"/>
</dbReference>
<dbReference type="InterPro" id="IPR031107">
    <property type="entry name" value="Small_HSP"/>
</dbReference>
<name>A0ABY7BS63_9MOLU</name>
<dbReference type="Proteomes" id="UP001164727">
    <property type="component" value="Chromosome"/>
</dbReference>
<protein>
    <submittedName>
        <fullName evidence="4">Hsp20 family protein</fullName>
    </submittedName>
</protein>
<reference evidence="4 5" key="1">
    <citation type="journal article" date="2023" name="Microbiol. Resour. Announc.">
        <title>Complete Genome of 'Candidatus Phytoplasma rubi' RS, a Phytopathogenic Bacterium Associated with Rubus Stunt Disease.</title>
        <authorList>
            <person name="Duckeck D."/>
            <person name="Zubert C."/>
            <person name="Bohm J.W."/>
            <person name="Carminati G."/>
            <person name="Schneider B."/>
            <person name="Kube M."/>
        </authorList>
    </citation>
    <scope>NUCLEOTIDE SEQUENCE [LARGE SCALE GENOMIC DNA]</scope>
    <source>
        <strain evidence="4 5">RS</strain>
    </source>
</reference>
<evidence type="ECO:0000256" key="1">
    <source>
        <dbReference type="PROSITE-ProRule" id="PRU00285"/>
    </source>
</evidence>
<organism evidence="4 5">
    <name type="scientific">Candidatus Phytoplasma rubi</name>
    <dbReference type="NCBI Taxonomy" id="399025"/>
    <lineage>
        <taxon>Bacteria</taxon>
        <taxon>Bacillati</taxon>
        <taxon>Mycoplasmatota</taxon>
        <taxon>Mollicutes</taxon>
        <taxon>Acholeplasmatales</taxon>
        <taxon>Acholeplasmataceae</taxon>
        <taxon>Candidatus Phytoplasma</taxon>
        <taxon>16SrV (Elm yellows group)</taxon>
    </lineage>
</organism>
<dbReference type="EMBL" id="CP114006">
    <property type="protein sequence ID" value="WAN63478.1"/>
    <property type="molecule type" value="Genomic_DNA"/>
</dbReference>
<gene>
    <name evidence="4" type="ORF">RS022_06370</name>
</gene>
<dbReference type="InterPro" id="IPR008978">
    <property type="entry name" value="HSP20-like_chaperone"/>
</dbReference>